<dbReference type="PANTHER" id="PTHR30455">
    <property type="entry name" value="TRANSCRIPTIONAL REPRESSOR NRDR"/>
    <property type="match status" value="1"/>
</dbReference>
<dbReference type="GO" id="GO:0045892">
    <property type="term" value="P:negative regulation of DNA-templated transcription"/>
    <property type="evidence" value="ECO:0007669"/>
    <property type="project" value="UniProtKB-UniRule"/>
</dbReference>
<keyword evidence="7" id="KW-0862">Zinc</keyword>
<evidence type="ECO:0000259" key="8">
    <source>
        <dbReference type="PROSITE" id="PS51161"/>
    </source>
</evidence>
<evidence type="ECO:0000256" key="3">
    <source>
        <dbReference type="ARBA" id="ARBA00022840"/>
    </source>
</evidence>
<dbReference type="PROSITE" id="PS51161">
    <property type="entry name" value="ATP_CONE"/>
    <property type="match status" value="1"/>
</dbReference>
<dbReference type="InterPro" id="IPR055173">
    <property type="entry name" value="NrdR-like_N"/>
</dbReference>
<dbReference type="HAMAP" id="MF_00440">
    <property type="entry name" value="NrdR"/>
    <property type="match status" value="1"/>
</dbReference>
<comment type="similarity">
    <text evidence="7">Belongs to the NrdR family.</text>
</comment>
<dbReference type="GO" id="GO:0005524">
    <property type="term" value="F:ATP binding"/>
    <property type="evidence" value="ECO:0007669"/>
    <property type="project" value="UniProtKB-UniRule"/>
</dbReference>
<comment type="cofactor">
    <cofactor evidence="7">
        <name>Zn(2+)</name>
        <dbReference type="ChEBI" id="CHEBI:29105"/>
    </cofactor>
    <text evidence="7">Binds 1 zinc ion.</text>
</comment>
<evidence type="ECO:0000256" key="2">
    <source>
        <dbReference type="ARBA" id="ARBA00022741"/>
    </source>
</evidence>
<keyword evidence="7" id="KW-0863">Zinc-finger</keyword>
<dbReference type="Pfam" id="PF03477">
    <property type="entry name" value="ATP-cone"/>
    <property type="match status" value="1"/>
</dbReference>
<protein>
    <recommendedName>
        <fullName evidence="7">Transcriptional repressor NrdR</fullName>
    </recommendedName>
</protein>
<reference evidence="9" key="1">
    <citation type="submission" date="2020-04" db="EMBL/GenBank/DDBJ databases">
        <title>Deep metagenomics examines the oral microbiome during advanced dental caries in children, revealing novel taxa and co-occurrences with host molecules.</title>
        <authorList>
            <person name="Baker J.L."/>
            <person name="Morton J.T."/>
            <person name="Dinis M."/>
            <person name="Alvarez R."/>
            <person name="Tran N.C."/>
            <person name="Knight R."/>
            <person name="Edlund A."/>
        </authorList>
    </citation>
    <scope>NUCLEOTIDE SEQUENCE</scope>
    <source>
        <strain evidence="9">JCVI_38_bin.5</strain>
    </source>
</reference>
<keyword evidence="6 7" id="KW-0804">Transcription</keyword>
<dbReference type="GO" id="GO:0008270">
    <property type="term" value="F:zinc ion binding"/>
    <property type="evidence" value="ECO:0007669"/>
    <property type="project" value="UniProtKB-UniRule"/>
</dbReference>
<keyword evidence="2 7" id="KW-0547">Nucleotide-binding</keyword>
<organism evidence="9 10">
    <name type="scientific">Lancefieldella rimae</name>
    <dbReference type="NCBI Taxonomy" id="1383"/>
    <lineage>
        <taxon>Bacteria</taxon>
        <taxon>Bacillati</taxon>
        <taxon>Actinomycetota</taxon>
        <taxon>Coriobacteriia</taxon>
        <taxon>Coriobacteriales</taxon>
        <taxon>Atopobiaceae</taxon>
        <taxon>Lancefieldella</taxon>
    </lineage>
</organism>
<keyword evidence="1 7" id="KW-0678">Repressor</keyword>
<evidence type="ECO:0000256" key="4">
    <source>
        <dbReference type="ARBA" id="ARBA00023015"/>
    </source>
</evidence>
<dbReference type="PANTHER" id="PTHR30455:SF2">
    <property type="entry name" value="TRANSCRIPTIONAL REPRESSOR NRDR"/>
    <property type="match status" value="1"/>
</dbReference>
<keyword evidence="7" id="KW-0479">Metal-binding</keyword>
<dbReference type="Proteomes" id="UP000698335">
    <property type="component" value="Unassembled WGS sequence"/>
</dbReference>
<feature type="zinc finger region" evidence="7">
    <location>
        <begin position="3"/>
        <end position="34"/>
    </location>
</feature>
<dbReference type="InterPro" id="IPR005144">
    <property type="entry name" value="ATP-cone_dom"/>
</dbReference>
<evidence type="ECO:0000256" key="7">
    <source>
        <dbReference type="HAMAP-Rule" id="MF_00440"/>
    </source>
</evidence>
<comment type="caution">
    <text evidence="9">The sequence shown here is derived from an EMBL/GenBank/DDBJ whole genome shotgun (WGS) entry which is preliminary data.</text>
</comment>
<keyword evidence="3 7" id="KW-0067">ATP-binding</keyword>
<feature type="domain" description="ATP-cone" evidence="8">
    <location>
        <begin position="49"/>
        <end position="139"/>
    </location>
</feature>
<accession>A0A930W2G2</accession>
<dbReference type="Pfam" id="PF22811">
    <property type="entry name" value="Zn_ribbon_NrdR"/>
    <property type="match status" value="1"/>
</dbReference>
<evidence type="ECO:0000313" key="10">
    <source>
        <dbReference type="Proteomes" id="UP000698335"/>
    </source>
</evidence>
<dbReference type="GO" id="GO:0003677">
    <property type="term" value="F:DNA binding"/>
    <property type="evidence" value="ECO:0007669"/>
    <property type="project" value="UniProtKB-KW"/>
</dbReference>
<comment type="function">
    <text evidence="7">Negatively regulates transcription of bacterial ribonucleotide reductase nrd genes and operons by binding to NrdR-boxes.</text>
</comment>
<evidence type="ECO:0000256" key="1">
    <source>
        <dbReference type="ARBA" id="ARBA00022491"/>
    </source>
</evidence>
<dbReference type="EMBL" id="JABZGW010000240">
    <property type="protein sequence ID" value="MBF4808137.1"/>
    <property type="molecule type" value="Genomic_DNA"/>
</dbReference>
<evidence type="ECO:0000313" key="9">
    <source>
        <dbReference type="EMBL" id="MBF4808137.1"/>
    </source>
</evidence>
<sequence length="149" mass="17157">MHCPKCGCEESKVVDSRSSDNNDAIRRRRECIECGYRFTTYERREETPLVVPKKDGHKEPFDRQKLMRGLIAATVKRDIHIEKLETLIDSVESSLRDGGQNEVSSEDLGSAVLKELIALDKVAYIRFASVYRDFKDVDEFSEELRSLNQ</sequence>
<evidence type="ECO:0000256" key="6">
    <source>
        <dbReference type="ARBA" id="ARBA00023163"/>
    </source>
</evidence>
<keyword evidence="4 7" id="KW-0805">Transcription regulation</keyword>
<dbReference type="InterPro" id="IPR003796">
    <property type="entry name" value="RNR_NrdR-like"/>
</dbReference>
<name>A0A930W2G2_9ACTN</name>
<dbReference type="NCBIfam" id="TIGR00244">
    <property type="entry name" value="transcriptional regulator NrdR"/>
    <property type="match status" value="1"/>
</dbReference>
<dbReference type="AlphaFoldDB" id="A0A930W2G2"/>
<gene>
    <name evidence="7 9" type="primary">nrdR</name>
    <name evidence="9" type="ORF">HXK26_05530</name>
</gene>
<keyword evidence="5 7" id="KW-0238">DNA-binding</keyword>
<proteinExistence type="inferred from homology"/>
<evidence type="ECO:0000256" key="5">
    <source>
        <dbReference type="ARBA" id="ARBA00023125"/>
    </source>
</evidence>